<keyword evidence="5" id="KW-1185">Reference proteome</keyword>
<accession>A0A8H7CY00</accession>
<dbReference type="Gene3D" id="3.30.160.60">
    <property type="entry name" value="Classic Zinc Finger"/>
    <property type="match status" value="1"/>
</dbReference>
<keyword evidence="1" id="KW-0863">Zinc-finger</keyword>
<dbReference type="PROSITE" id="PS50157">
    <property type="entry name" value="ZINC_FINGER_C2H2_2"/>
    <property type="match status" value="1"/>
</dbReference>
<feature type="region of interest" description="Disordered" evidence="2">
    <location>
        <begin position="172"/>
        <end position="195"/>
    </location>
</feature>
<feature type="compositionally biased region" description="Low complexity" evidence="2">
    <location>
        <begin position="250"/>
        <end position="267"/>
    </location>
</feature>
<evidence type="ECO:0000259" key="3">
    <source>
        <dbReference type="PROSITE" id="PS50157"/>
    </source>
</evidence>
<feature type="region of interest" description="Disordered" evidence="2">
    <location>
        <begin position="228"/>
        <end position="272"/>
    </location>
</feature>
<evidence type="ECO:0000256" key="1">
    <source>
        <dbReference type="PROSITE-ProRule" id="PRU00042"/>
    </source>
</evidence>
<feature type="domain" description="C2H2-type" evidence="3">
    <location>
        <begin position="439"/>
        <end position="463"/>
    </location>
</feature>
<dbReference type="EMBL" id="JACAZI010000009">
    <property type="protein sequence ID" value="KAF7352332.1"/>
    <property type="molecule type" value="Genomic_DNA"/>
</dbReference>
<dbReference type="GO" id="GO:0008270">
    <property type="term" value="F:zinc ion binding"/>
    <property type="evidence" value="ECO:0007669"/>
    <property type="project" value="UniProtKB-KW"/>
</dbReference>
<dbReference type="Proteomes" id="UP000620124">
    <property type="component" value="Unassembled WGS sequence"/>
</dbReference>
<dbReference type="SMART" id="SM00355">
    <property type="entry name" value="ZnF_C2H2"/>
    <property type="match status" value="2"/>
</dbReference>
<comment type="caution">
    <text evidence="4">The sequence shown here is derived from an EMBL/GenBank/DDBJ whole genome shotgun (WGS) entry which is preliminary data.</text>
</comment>
<feature type="region of interest" description="Disordered" evidence="2">
    <location>
        <begin position="678"/>
        <end position="737"/>
    </location>
</feature>
<organism evidence="4 5">
    <name type="scientific">Mycena venus</name>
    <dbReference type="NCBI Taxonomy" id="2733690"/>
    <lineage>
        <taxon>Eukaryota</taxon>
        <taxon>Fungi</taxon>
        <taxon>Dikarya</taxon>
        <taxon>Basidiomycota</taxon>
        <taxon>Agaricomycotina</taxon>
        <taxon>Agaricomycetes</taxon>
        <taxon>Agaricomycetidae</taxon>
        <taxon>Agaricales</taxon>
        <taxon>Marasmiineae</taxon>
        <taxon>Mycenaceae</taxon>
        <taxon>Mycena</taxon>
    </lineage>
</organism>
<name>A0A8H7CY00_9AGAR</name>
<keyword evidence="1" id="KW-0479">Metal-binding</keyword>
<proteinExistence type="predicted"/>
<evidence type="ECO:0000313" key="4">
    <source>
        <dbReference type="EMBL" id="KAF7352332.1"/>
    </source>
</evidence>
<dbReference type="PROSITE" id="PS00028">
    <property type="entry name" value="ZINC_FINGER_C2H2_1"/>
    <property type="match status" value="2"/>
</dbReference>
<sequence length="789" mass="86878">MDTPKTSTPAAQAPSYGISPFAHNPTVKTQPNPLGVPPAQQPVASNAQRPPPASNAGPIPAAPNTTDFKTLITKWQRASPPKSYMDVPDADLRIMKFPSGEIHFLHPIGGQAARIPVDVAYKRVLRFLNSMVGIYVNPKGVNVLLRLPLPPAQDAVYKEFVGVPAKDAPTVIFPTPPPMGAKLNGPAHTGRTPKDADKRFLAHDILRALGKHTFAGDDDRVRYAKRRALEPPEEAEEPLVLQRISSNEPSAKSTSASASSSRSTSPLPAVPVPPLPFQRLPLFMPPDRSVQVQVVQPIPVPVPVPVQQQRVPLFLPSDSSVPPRLAQPKPQPRPQPQPRHRSPDVFVLIPPAPPHVRRDLEKMRARRDQEAMTVDAAPPPKPEPEIDIKELKRQRALGMYQNTENEAEVGAMLEACTRLRENLITHLHEIHAQEDEDSTTCFWDICGESFASSAQLALHAEMHVLSSIPCAYQDCDGVFSSPRELVAHNNLRHAEQNSLGVEGPVLLRLLPSTRLGVPEEASLPLPPVPERVPLWEASYVQSFPKEVLESESGTLLSCPTLAPDVQMPNIPHDRHMSLGPWVARNIAAPALHAKRYNAAHKMKVPYEPDYEFVETSLKHYSSLPSRPARVREMAELKSKEVSELIEKGQIVLWPPEDGAELPFEEEFIVDEKKDELELEEGEERMDGRNAVEEGSTSSTVVEKPIVDEKKDEPEEPMDEKNAVEEGSTSSTVVEKPFEDVALPSAPVLPKTLDEWGDGMLEVSTNPLLAVPSDEEMVENMLQDLEGPSL</sequence>
<feature type="region of interest" description="Disordered" evidence="2">
    <location>
        <begin position="1"/>
        <end position="65"/>
    </location>
</feature>
<gene>
    <name evidence="4" type="ORF">MVEN_01196900</name>
</gene>
<dbReference type="AlphaFoldDB" id="A0A8H7CY00"/>
<protein>
    <recommendedName>
        <fullName evidence="3">C2H2-type domain-containing protein</fullName>
    </recommendedName>
</protein>
<evidence type="ECO:0000313" key="5">
    <source>
        <dbReference type="Proteomes" id="UP000620124"/>
    </source>
</evidence>
<dbReference type="OrthoDB" id="3254002at2759"/>
<feature type="compositionally biased region" description="Basic and acidic residues" evidence="2">
    <location>
        <begin position="704"/>
        <end position="723"/>
    </location>
</feature>
<feature type="region of interest" description="Disordered" evidence="2">
    <location>
        <begin position="314"/>
        <end position="352"/>
    </location>
</feature>
<reference evidence="4" key="1">
    <citation type="submission" date="2020-05" db="EMBL/GenBank/DDBJ databases">
        <title>Mycena genomes resolve the evolution of fungal bioluminescence.</title>
        <authorList>
            <person name="Tsai I.J."/>
        </authorList>
    </citation>
    <scope>NUCLEOTIDE SEQUENCE</scope>
    <source>
        <strain evidence="4">CCC161011</strain>
    </source>
</reference>
<dbReference type="InterPro" id="IPR013087">
    <property type="entry name" value="Znf_C2H2_type"/>
</dbReference>
<evidence type="ECO:0000256" key="2">
    <source>
        <dbReference type="SAM" id="MobiDB-lite"/>
    </source>
</evidence>
<keyword evidence="1" id="KW-0862">Zinc</keyword>
<feature type="compositionally biased region" description="Polar residues" evidence="2">
    <location>
        <begin position="1"/>
        <end position="10"/>
    </location>
</feature>